<keyword evidence="1" id="KW-0964">Secreted</keyword>
<proteinExistence type="predicted"/>
<name>A0A8C4WTI7_EPTBU</name>
<feature type="domain" description="Lipid-binding serum glycoprotein C-terminal" evidence="2">
    <location>
        <begin position="6"/>
        <end position="170"/>
    </location>
</feature>
<dbReference type="SUPFAM" id="SSF55394">
    <property type="entry name" value="Bactericidal permeability-increasing protein, BPI"/>
    <property type="match status" value="1"/>
</dbReference>
<protein>
    <recommendedName>
        <fullName evidence="1">Bactericidal permeability-increasing protein</fullName>
        <shortName evidence="1">BPI</shortName>
    </recommendedName>
</protein>
<dbReference type="Pfam" id="PF02886">
    <property type="entry name" value="LBP_BPI_CETP_C"/>
    <property type="match status" value="1"/>
</dbReference>
<dbReference type="SMART" id="SM00329">
    <property type="entry name" value="BPI2"/>
    <property type="match status" value="1"/>
</dbReference>
<dbReference type="InterPro" id="IPR017943">
    <property type="entry name" value="Bactericidal_perm-incr_a/b_dom"/>
</dbReference>
<keyword evidence="1" id="KW-0399">Innate immunity</keyword>
<comment type="domain">
    <text evidence="1">The N- and C-terminal barrels adopt an identical fold despite having only 13% of conserved residues.</text>
</comment>
<keyword evidence="1" id="KW-0391">Immunity</keyword>
<comment type="domain">
    <text evidence="1">The N-terminal region may be exposed to the interior of the granule, whereas the C-terminal portion may be embedded in the membrane. During phagocytosis and degranulation, proteases may be released and activated and cleave BPI at the junction of the N- and C-terminal portions of the molecule, providing controlled release of the N-terminal antibacterial fragment when bacteria are ingested.</text>
</comment>
<dbReference type="GO" id="GO:0050829">
    <property type="term" value="P:defense response to Gram-negative bacterium"/>
    <property type="evidence" value="ECO:0007669"/>
    <property type="project" value="UniProtKB-UniRule"/>
</dbReference>
<dbReference type="Ensembl" id="ENSEBUT00000011017.1">
    <property type="protein sequence ID" value="ENSEBUP00000010469.1"/>
    <property type="gene ID" value="ENSEBUG00000006740.1"/>
</dbReference>
<evidence type="ECO:0000259" key="2">
    <source>
        <dbReference type="SMART" id="SM00329"/>
    </source>
</evidence>
<comment type="subcellular location">
    <subcellularLocation>
        <location evidence="1">Secreted</location>
    </subcellularLocation>
</comment>
<evidence type="ECO:0000313" key="4">
    <source>
        <dbReference type="Proteomes" id="UP000694388"/>
    </source>
</evidence>
<dbReference type="Gene3D" id="3.15.20.10">
    <property type="entry name" value="Bactericidal permeability-increasing protein, domain 2"/>
    <property type="match status" value="1"/>
</dbReference>
<dbReference type="GO" id="GO:0005615">
    <property type="term" value="C:extracellular space"/>
    <property type="evidence" value="ECO:0007669"/>
    <property type="project" value="UniProtKB-UniRule"/>
</dbReference>
<accession>A0A8C4WTI7</accession>
<dbReference type="InterPro" id="IPR032942">
    <property type="entry name" value="BPI/LBP/Plunc"/>
</dbReference>
<dbReference type="GO" id="GO:0045087">
    <property type="term" value="P:innate immune response"/>
    <property type="evidence" value="ECO:0007669"/>
    <property type="project" value="UniProtKB-UniRule"/>
</dbReference>
<reference evidence="3" key="2">
    <citation type="submission" date="2025-09" db="UniProtKB">
        <authorList>
            <consortium name="Ensembl"/>
        </authorList>
    </citation>
    <scope>IDENTIFICATION</scope>
</reference>
<keyword evidence="1" id="KW-0325">Glycoprotein</keyword>
<dbReference type="AlphaFoldDB" id="A0A8C4WTI7"/>
<sequence length="174" mass="19763">PMNMDNATDKMLYFGVSEYLFNTAGFAYHSAGALNYLITNNLASFLIPKKSPFQLNTSSIGKLIPEVQKQYPNMLMEVRVLSNAPPAVIIQPKKTILSGYADILTFAILPNGSRAFLFLNHLRYFRLSTPFFNLLPVHSEFQYQYINIFPDPTPHPHLMYKNQFVSVLQAPSIL</sequence>
<dbReference type="InterPro" id="IPR001124">
    <property type="entry name" value="Lipid-bd_serum_glycop_C"/>
</dbReference>
<keyword evidence="1" id="KW-0044">Antibiotic</keyword>
<reference evidence="3" key="1">
    <citation type="submission" date="2025-08" db="UniProtKB">
        <authorList>
            <consortium name="Ensembl"/>
        </authorList>
    </citation>
    <scope>IDENTIFICATION</scope>
</reference>
<dbReference type="GO" id="GO:0008289">
    <property type="term" value="F:lipid binding"/>
    <property type="evidence" value="ECO:0007669"/>
    <property type="project" value="InterPro"/>
</dbReference>
<keyword evidence="1" id="KW-1015">Disulfide bond</keyword>
<evidence type="ECO:0000313" key="3">
    <source>
        <dbReference type="Ensembl" id="ENSEBUP00000010469.1"/>
    </source>
</evidence>
<keyword evidence="1" id="KW-0732">Signal</keyword>
<dbReference type="GeneTree" id="ENSGT01150000286994"/>
<organism evidence="3 4">
    <name type="scientific">Eptatretus burgeri</name>
    <name type="common">Inshore hagfish</name>
    <dbReference type="NCBI Taxonomy" id="7764"/>
    <lineage>
        <taxon>Eukaryota</taxon>
        <taxon>Metazoa</taxon>
        <taxon>Chordata</taxon>
        <taxon>Craniata</taxon>
        <taxon>Vertebrata</taxon>
        <taxon>Cyclostomata</taxon>
        <taxon>Myxini</taxon>
        <taxon>Myxiniformes</taxon>
        <taxon>Myxinidae</taxon>
        <taxon>Eptatretinae</taxon>
        <taxon>Eptatretus</taxon>
    </lineage>
</organism>
<keyword evidence="1" id="KW-0929">Antimicrobial</keyword>
<dbReference type="PANTHER" id="PTHR10504:SF84">
    <property type="entry name" value="BACTERICIDAL PERMEABILITY-INCREASING PROTEIN"/>
    <property type="match status" value="1"/>
</dbReference>
<keyword evidence="4" id="KW-1185">Reference proteome</keyword>
<evidence type="ECO:0000256" key="1">
    <source>
        <dbReference type="RuleBase" id="RU369039"/>
    </source>
</evidence>
<comment type="function">
    <text evidence="1">The cytotoxic action of BPI is limited to many species of Gram-negative bacteria; this specificity may be explained by a strong affinity of the very basic N-terminal half for the negatively charged lipopolysaccharides that are unique to the Gram-negative bacterial outer envelope.</text>
</comment>
<dbReference type="PANTHER" id="PTHR10504">
    <property type="entry name" value="BACTERICIDAL PERMEABILITY-INCREASING BPI PROTEIN-RELATED"/>
    <property type="match status" value="1"/>
</dbReference>
<comment type="subunit">
    <text evidence="1">Monomer. Homodimer; disulfide-linked.</text>
</comment>
<dbReference type="Proteomes" id="UP000694388">
    <property type="component" value="Unplaced"/>
</dbReference>